<evidence type="ECO:0008006" key="2">
    <source>
        <dbReference type="Google" id="ProtNLM"/>
    </source>
</evidence>
<gene>
    <name evidence="1" type="ORF">LCGC14_1019500</name>
</gene>
<organism evidence="1">
    <name type="scientific">marine sediment metagenome</name>
    <dbReference type="NCBI Taxonomy" id="412755"/>
    <lineage>
        <taxon>unclassified sequences</taxon>
        <taxon>metagenomes</taxon>
        <taxon>ecological metagenomes</taxon>
    </lineage>
</organism>
<evidence type="ECO:0000313" key="1">
    <source>
        <dbReference type="EMBL" id="KKN12132.1"/>
    </source>
</evidence>
<protein>
    <recommendedName>
        <fullName evidence="2">Zinc-ribbon domain-containing protein</fullName>
    </recommendedName>
</protein>
<dbReference type="EMBL" id="LAZR01004063">
    <property type="protein sequence ID" value="KKN12132.1"/>
    <property type="molecule type" value="Genomic_DNA"/>
</dbReference>
<dbReference type="AlphaFoldDB" id="A0A0F9NJF5"/>
<proteinExistence type="predicted"/>
<feature type="non-terminal residue" evidence="1">
    <location>
        <position position="1"/>
    </location>
</feature>
<sequence length="690" mass="82060">YMIIQNDELKEEDMKKLITILSRLPTGELISLLGKNFEKHAKNYVRWGWDYDIGVKRLMINNYLKKLNVEFKEEKPEEKSKIKILHFRQKVIEILKNFLSLIDGTKEQKEFISLKSIEILDVHIRRAESGEITIRKNANIRIIASAIIYTISISFENIPFISRRKLGSVANIKTYDYISQYYNRYFKELYPKIDRRKSFEDYRKELEPIIREKRGRILGFRRKKGYVEVNLKCKCGNTWWTRPIYVTNRGTWCPKDAIKEKAENLKKYDIHFCKELAKKIGLNRTGFEGTCLSEKYQNVSSKLDWECGTCLHKWSASLGSILYGETWCPKCIESIGEKMCRKFFEALFFAEFPKAEKGEFSWLVNEDGNYMELDGHNKDFMIAFERHGRQHYENAFHFYRGDTEKFNKRQRDDQKRRLLCKQHGYHLIEVGFEWRNGKLHRIKFREMENLLRKICGEKGIIIPNQEKIKWREFQLNNPEKLKEMQNIAHLRNGELLSKVYFNAHTKLHWFHNICGTDWWQTPTIIKGSKNRNGSWCPNCGGTKKKEIKDMHDLAQKILHGGNCLSERYFGRHTVLHWECGLCKYKFWKSPSTLTRLVYGGCPNCLSIKNMPKSHISLLYYLKLNKNIKSIQDIIVDLKYNYNKTVEIKTILERKGLIEKFKYYFENSRHGYKISLNGIRILKLYDVLKDE</sequence>
<comment type="caution">
    <text evidence="1">The sequence shown here is derived from an EMBL/GenBank/DDBJ whole genome shotgun (WGS) entry which is preliminary data.</text>
</comment>
<accession>A0A0F9NJF5</accession>
<reference evidence="1" key="1">
    <citation type="journal article" date="2015" name="Nature">
        <title>Complex archaea that bridge the gap between prokaryotes and eukaryotes.</title>
        <authorList>
            <person name="Spang A."/>
            <person name="Saw J.H."/>
            <person name="Jorgensen S.L."/>
            <person name="Zaremba-Niedzwiedzka K."/>
            <person name="Martijn J."/>
            <person name="Lind A.E."/>
            <person name="van Eijk R."/>
            <person name="Schleper C."/>
            <person name="Guy L."/>
            <person name="Ettema T.J."/>
        </authorList>
    </citation>
    <scope>NUCLEOTIDE SEQUENCE</scope>
</reference>
<name>A0A0F9NJF5_9ZZZZ</name>